<organism evidence="3 4">
    <name type="scientific">Halosimplex pelagicum</name>
    <dbReference type="NCBI Taxonomy" id="869886"/>
    <lineage>
        <taxon>Archaea</taxon>
        <taxon>Methanobacteriati</taxon>
        <taxon>Methanobacteriota</taxon>
        <taxon>Stenosarchaea group</taxon>
        <taxon>Halobacteria</taxon>
        <taxon>Halobacteriales</taxon>
        <taxon>Haloarculaceae</taxon>
        <taxon>Halosimplex</taxon>
    </lineage>
</organism>
<feature type="region of interest" description="Disordered" evidence="1">
    <location>
        <begin position="27"/>
        <end position="122"/>
    </location>
</feature>
<proteinExistence type="predicted"/>
<feature type="compositionally biased region" description="Acidic residues" evidence="1">
    <location>
        <begin position="224"/>
        <end position="267"/>
    </location>
</feature>
<keyword evidence="2" id="KW-0472">Membrane</keyword>
<feature type="compositionally biased region" description="Basic and acidic residues" evidence="1">
    <location>
        <begin position="191"/>
        <end position="218"/>
    </location>
</feature>
<feature type="compositionally biased region" description="Basic and acidic residues" evidence="1">
    <location>
        <begin position="29"/>
        <end position="45"/>
    </location>
</feature>
<feature type="transmembrane region" description="Helical" evidence="2">
    <location>
        <begin position="131"/>
        <end position="153"/>
    </location>
</feature>
<name>A0A7D5P661_9EURY</name>
<evidence type="ECO:0000313" key="3">
    <source>
        <dbReference type="EMBL" id="QLH81806.1"/>
    </source>
</evidence>
<dbReference type="EMBL" id="CP058909">
    <property type="protein sequence ID" value="QLH81806.1"/>
    <property type="molecule type" value="Genomic_DNA"/>
</dbReference>
<accession>A0A7D5P661</accession>
<keyword evidence="4" id="KW-1185">Reference proteome</keyword>
<keyword evidence="2" id="KW-1133">Transmembrane helix</keyword>
<dbReference type="Proteomes" id="UP000509346">
    <property type="component" value="Chromosome"/>
</dbReference>
<dbReference type="RefSeq" id="WP_179922171.1">
    <property type="nucleotide sequence ID" value="NZ_CP058909.1"/>
</dbReference>
<dbReference type="KEGG" id="hpel:HZS54_09295"/>
<feature type="region of interest" description="Disordered" evidence="1">
    <location>
        <begin position="158"/>
        <end position="276"/>
    </location>
</feature>
<dbReference type="AlphaFoldDB" id="A0A7D5P661"/>
<feature type="compositionally biased region" description="Acidic residues" evidence="1">
    <location>
        <begin position="56"/>
        <end position="78"/>
    </location>
</feature>
<evidence type="ECO:0000313" key="4">
    <source>
        <dbReference type="Proteomes" id="UP000509346"/>
    </source>
</evidence>
<evidence type="ECO:0000256" key="1">
    <source>
        <dbReference type="SAM" id="MobiDB-lite"/>
    </source>
</evidence>
<gene>
    <name evidence="3" type="ORF">HZS54_09295</name>
</gene>
<keyword evidence="2" id="KW-0812">Transmembrane</keyword>
<protein>
    <submittedName>
        <fullName evidence="3">Uncharacterized protein</fullName>
    </submittedName>
</protein>
<dbReference type="GeneID" id="56082782"/>
<dbReference type="OrthoDB" id="242753at2157"/>
<reference evidence="3 4" key="1">
    <citation type="submission" date="2020-07" db="EMBL/GenBank/DDBJ databases">
        <title>Halosimplex litoreum sp. nov. and Halosimplex rubrum sp. nov., isolated from different salt environments.</title>
        <authorList>
            <person name="Cui H."/>
        </authorList>
    </citation>
    <scope>NUCLEOTIDE SEQUENCE [LARGE SCALE GENOMIC DNA]</scope>
    <source>
        <strain evidence="3 4">R2</strain>
    </source>
</reference>
<evidence type="ECO:0000256" key="2">
    <source>
        <dbReference type="SAM" id="Phobius"/>
    </source>
</evidence>
<sequence>MGRTLLGIDLDESPVGGLVEGLLSDEDLEKLTDGGRDVDDDRTADANDEAAVGGDAETDVGTDLVDDAVESGDADDAGSSDAESIPVGTGGDSGSAPWDSPSPEGPDPVPSPGAEDVDDEDGGWKAKLRPVLLKAAAALVVLAVVAFVAYRYLGKAKSVASDKLGSDDEVDSPPTTGAADADVPAARRRAKAPERDDREEFADRPVDETVAHAERAETAGESGAADDEGADREADDEGADREADDEEPDREADGEEPDREADGEEPDTVGRPTADSDVGALVGLAALALVAAVVRKFGEDREYDPLVDGPAGDDE</sequence>